<dbReference type="InterPro" id="IPR000326">
    <property type="entry name" value="PAP2/HPO"/>
</dbReference>
<gene>
    <name evidence="9" type="ORF">DYU11_11445</name>
</gene>
<keyword evidence="2" id="KW-1003">Cell membrane</keyword>
<evidence type="ECO:0000256" key="4">
    <source>
        <dbReference type="ARBA" id="ARBA00022801"/>
    </source>
</evidence>
<dbReference type="RefSeq" id="WP_119668308.1">
    <property type="nucleotide sequence ID" value="NZ_QXED01000003.1"/>
</dbReference>
<dbReference type="EMBL" id="QXED01000003">
    <property type="protein sequence ID" value="RIV24092.1"/>
    <property type="molecule type" value="Genomic_DNA"/>
</dbReference>
<dbReference type="OrthoDB" id="9806134at2"/>
<evidence type="ECO:0000256" key="3">
    <source>
        <dbReference type="ARBA" id="ARBA00022692"/>
    </source>
</evidence>
<evidence type="ECO:0000313" key="10">
    <source>
        <dbReference type="Proteomes" id="UP000283523"/>
    </source>
</evidence>
<reference evidence="9 10" key="1">
    <citation type="submission" date="2018-08" db="EMBL/GenBank/DDBJ databases">
        <title>Fibrisoma montanum sp. nov., isolated from Danxia mountain soil.</title>
        <authorList>
            <person name="Huang Y."/>
        </authorList>
    </citation>
    <scope>NUCLEOTIDE SEQUENCE [LARGE SCALE GENOMIC DNA]</scope>
    <source>
        <strain evidence="9 10">HYT19</strain>
    </source>
</reference>
<dbReference type="CDD" id="cd01610">
    <property type="entry name" value="PAP2_like"/>
    <property type="match status" value="1"/>
</dbReference>
<name>A0A418MCI0_9BACT</name>
<evidence type="ECO:0000256" key="5">
    <source>
        <dbReference type="ARBA" id="ARBA00022989"/>
    </source>
</evidence>
<keyword evidence="4" id="KW-0378">Hydrolase</keyword>
<dbReference type="GO" id="GO:0005886">
    <property type="term" value="C:plasma membrane"/>
    <property type="evidence" value="ECO:0007669"/>
    <property type="project" value="UniProtKB-SubCell"/>
</dbReference>
<evidence type="ECO:0000256" key="1">
    <source>
        <dbReference type="ARBA" id="ARBA00004651"/>
    </source>
</evidence>
<dbReference type="PANTHER" id="PTHR14969:SF62">
    <property type="entry name" value="DECAPRENYLPHOSPHORYL-5-PHOSPHORIBOSE PHOSPHATASE RV3807C-RELATED"/>
    <property type="match status" value="1"/>
</dbReference>
<evidence type="ECO:0000313" key="9">
    <source>
        <dbReference type="EMBL" id="RIV24092.1"/>
    </source>
</evidence>
<sequence>MTIRWLTCSLILTLQTLVGFGQVAADSAGTQQPTGRLPNPYALSWKVDGILLGTAAVTGLTSYLLEQQVTPYTVADLSRFDRSQVNAFDRGATYNWSPGAFRISDQALTGNFVATGLIALPVLFRHKGWATVPLMYIEVLAVPTLFQQTVKNIALRTRPYVYNPGAPLEPKLVANGRQSFFSGHAGTAFASAVFAAELFRQYYPNSKLKPVVWIVMLGLASTTSYMRYAAGYHYPSDILAGAALGSFLGWGIPKWHEVRNRPGLGQRMTIQPWHTGQASGLSMRLLLDSR</sequence>
<accession>A0A418MCI0</accession>
<feature type="signal peptide" evidence="7">
    <location>
        <begin position="1"/>
        <end position="24"/>
    </location>
</feature>
<dbReference type="GO" id="GO:0016787">
    <property type="term" value="F:hydrolase activity"/>
    <property type="evidence" value="ECO:0007669"/>
    <property type="project" value="UniProtKB-KW"/>
</dbReference>
<dbReference type="Proteomes" id="UP000283523">
    <property type="component" value="Unassembled WGS sequence"/>
</dbReference>
<dbReference type="SUPFAM" id="SSF48317">
    <property type="entry name" value="Acid phosphatase/Vanadium-dependent haloperoxidase"/>
    <property type="match status" value="1"/>
</dbReference>
<dbReference type="AlphaFoldDB" id="A0A418MCI0"/>
<organism evidence="9 10">
    <name type="scientific">Fibrisoma montanum</name>
    <dbReference type="NCBI Taxonomy" id="2305895"/>
    <lineage>
        <taxon>Bacteria</taxon>
        <taxon>Pseudomonadati</taxon>
        <taxon>Bacteroidota</taxon>
        <taxon>Cytophagia</taxon>
        <taxon>Cytophagales</taxon>
        <taxon>Spirosomataceae</taxon>
        <taxon>Fibrisoma</taxon>
    </lineage>
</organism>
<dbReference type="PANTHER" id="PTHR14969">
    <property type="entry name" value="SPHINGOSINE-1-PHOSPHATE PHOSPHOHYDROLASE"/>
    <property type="match status" value="1"/>
</dbReference>
<dbReference type="InterPro" id="IPR036938">
    <property type="entry name" value="PAP2/HPO_sf"/>
</dbReference>
<dbReference type="SMART" id="SM00014">
    <property type="entry name" value="acidPPc"/>
    <property type="match status" value="1"/>
</dbReference>
<keyword evidence="3" id="KW-0812">Transmembrane</keyword>
<keyword evidence="5" id="KW-1133">Transmembrane helix</keyword>
<protein>
    <submittedName>
        <fullName evidence="9">PAP2 family protein</fullName>
    </submittedName>
</protein>
<comment type="subcellular location">
    <subcellularLocation>
        <location evidence="1">Cell membrane</location>
        <topology evidence="1">Multi-pass membrane protein</topology>
    </subcellularLocation>
</comment>
<comment type="caution">
    <text evidence="9">The sequence shown here is derived from an EMBL/GenBank/DDBJ whole genome shotgun (WGS) entry which is preliminary data.</text>
</comment>
<keyword evidence="6" id="KW-0472">Membrane</keyword>
<feature type="domain" description="Phosphatidic acid phosphatase type 2/haloperoxidase" evidence="8">
    <location>
        <begin position="131"/>
        <end position="253"/>
    </location>
</feature>
<feature type="chain" id="PRO_5019017523" evidence="7">
    <location>
        <begin position="25"/>
        <end position="290"/>
    </location>
</feature>
<keyword evidence="7" id="KW-0732">Signal</keyword>
<evidence type="ECO:0000256" key="2">
    <source>
        <dbReference type="ARBA" id="ARBA00022475"/>
    </source>
</evidence>
<dbReference type="Pfam" id="PF01569">
    <property type="entry name" value="PAP2"/>
    <property type="match status" value="1"/>
</dbReference>
<evidence type="ECO:0000256" key="7">
    <source>
        <dbReference type="SAM" id="SignalP"/>
    </source>
</evidence>
<evidence type="ECO:0000259" key="8">
    <source>
        <dbReference type="SMART" id="SM00014"/>
    </source>
</evidence>
<proteinExistence type="predicted"/>
<evidence type="ECO:0000256" key="6">
    <source>
        <dbReference type="ARBA" id="ARBA00023136"/>
    </source>
</evidence>
<dbReference type="Gene3D" id="1.20.144.10">
    <property type="entry name" value="Phosphatidic acid phosphatase type 2/haloperoxidase"/>
    <property type="match status" value="1"/>
</dbReference>
<keyword evidence="10" id="KW-1185">Reference proteome</keyword>